<evidence type="ECO:0000313" key="2">
    <source>
        <dbReference type="Proteomes" id="UP001341840"/>
    </source>
</evidence>
<organism evidence="1 2">
    <name type="scientific">Stylosanthes scabra</name>
    <dbReference type="NCBI Taxonomy" id="79078"/>
    <lineage>
        <taxon>Eukaryota</taxon>
        <taxon>Viridiplantae</taxon>
        <taxon>Streptophyta</taxon>
        <taxon>Embryophyta</taxon>
        <taxon>Tracheophyta</taxon>
        <taxon>Spermatophyta</taxon>
        <taxon>Magnoliopsida</taxon>
        <taxon>eudicotyledons</taxon>
        <taxon>Gunneridae</taxon>
        <taxon>Pentapetalae</taxon>
        <taxon>rosids</taxon>
        <taxon>fabids</taxon>
        <taxon>Fabales</taxon>
        <taxon>Fabaceae</taxon>
        <taxon>Papilionoideae</taxon>
        <taxon>50 kb inversion clade</taxon>
        <taxon>dalbergioids sensu lato</taxon>
        <taxon>Dalbergieae</taxon>
        <taxon>Pterocarpus clade</taxon>
        <taxon>Stylosanthes</taxon>
    </lineage>
</organism>
<gene>
    <name evidence="1" type="ORF">PIB30_022789</name>
</gene>
<evidence type="ECO:0008006" key="3">
    <source>
        <dbReference type="Google" id="ProtNLM"/>
    </source>
</evidence>
<dbReference type="Gene3D" id="3.10.280.10">
    <property type="entry name" value="Mitochondrial glycoprotein"/>
    <property type="match status" value="1"/>
</dbReference>
<protein>
    <recommendedName>
        <fullName evidence="3">Mitochondrial glycoprotein</fullName>
    </recommendedName>
</protein>
<sequence>MAGFIRTLQRAHIWKWKSPSSSSSSSSSFSSHVGTTLRNSRSASLDSGRRNYAVEAVTKSPKSLFESKILRILEIEMDYLTEYPTPQQPTIFNSFAVEERPGEQVVVMTGRFDDREDIKVQATMFDGCEHVPVEDSSATNVRLHLSLLVDVSKGDSGNELQFICSAWPDCLDVEKVYILRCKQMPPRPYLGPDFRSLNPKVQGKFREYLDARGINHELSAFLHYYMMNKDRIELLRWIGRLKSFVEK</sequence>
<proteinExistence type="predicted"/>
<reference evidence="1 2" key="1">
    <citation type="journal article" date="2023" name="Plants (Basel)">
        <title>Bridging the Gap: Combining Genomics and Transcriptomics Approaches to Understand Stylosanthes scabra, an Orphan Legume from the Brazilian Caatinga.</title>
        <authorList>
            <person name="Ferreira-Neto J.R.C."/>
            <person name="da Silva M.D."/>
            <person name="Binneck E."/>
            <person name="de Melo N.F."/>
            <person name="da Silva R.H."/>
            <person name="de Melo A.L.T.M."/>
            <person name="Pandolfi V."/>
            <person name="Bustamante F.O."/>
            <person name="Brasileiro-Vidal A.C."/>
            <person name="Benko-Iseppon A.M."/>
        </authorList>
    </citation>
    <scope>NUCLEOTIDE SEQUENCE [LARGE SCALE GENOMIC DNA]</scope>
    <source>
        <tissue evidence="1">Leaves</tissue>
    </source>
</reference>
<dbReference type="InterPro" id="IPR003428">
    <property type="entry name" value="MAM33"/>
</dbReference>
<accession>A0ABU6T908</accession>
<keyword evidence="2" id="KW-1185">Reference proteome</keyword>
<comment type="caution">
    <text evidence="1">The sequence shown here is derived from an EMBL/GenBank/DDBJ whole genome shotgun (WGS) entry which is preliminary data.</text>
</comment>
<dbReference type="SUPFAM" id="SSF54529">
    <property type="entry name" value="Mitochondrial glycoprotein MAM33-like"/>
    <property type="match status" value="1"/>
</dbReference>
<evidence type="ECO:0000313" key="1">
    <source>
        <dbReference type="EMBL" id="MED6145192.1"/>
    </source>
</evidence>
<dbReference type="PANTHER" id="PTHR10826">
    <property type="entry name" value="COMPLEMENT COMPONENT 1"/>
    <property type="match status" value="1"/>
</dbReference>
<dbReference type="PANTHER" id="PTHR10826:SF14">
    <property type="entry name" value="MITOCHONDRIAL GLYCOPROTEIN FAMILY PROTEIN"/>
    <property type="match status" value="1"/>
</dbReference>
<dbReference type="Proteomes" id="UP001341840">
    <property type="component" value="Unassembled WGS sequence"/>
</dbReference>
<dbReference type="InterPro" id="IPR036561">
    <property type="entry name" value="MAM33_sf"/>
</dbReference>
<name>A0ABU6T908_9FABA</name>
<dbReference type="EMBL" id="JASCZI010090699">
    <property type="protein sequence ID" value="MED6145192.1"/>
    <property type="molecule type" value="Genomic_DNA"/>
</dbReference>
<dbReference type="Pfam" id="PF02330">
    <property type="entry name" value="MAM33"/>
    <property type="match status" value="1"/>
</dbReference>